<dbReference type="Pfam" id="PF17210">
    <property type="entry name" value="SdrD_B"/>
    <property type="match status" value="1"/>
</dbReference>
<dbReference type="Pfam" id="PF05738">
    <property type="entry name" value="Cna_B"/>
    <property type="match status" value="4"/>
</dbReference>
<dbReference type="RefSeq" id="WP_254006370.1">
    <property type="nucleotide sequence ID" value="NZ_OW659477.1"/>
</dbReference>
<accession>A0AAU9VIN3</accession>
<reference evidence="9" key="1">
    <citation type="submission" date="2022-04" db="EMBL/GenBank/DDBJ databases">
        <authorList>
            <person name="Forde T."/>
        </authorList>
    </citation>
    <scope>NUCLEOTIDE SEQUENCE</scope>
    <source>
        <strain evidence="9">A18Y016a</strain>
        <strain evidence="8">A18Y020d</strain>
    </source>
</reference>
<evidence type="ECO:0000259" key="6">
    <source>
        <dbReference type="Pfam" id="PF05738"/>
    </source>
</evidence>
<evidence type="ECO:0000256" key="5">
    <source>
        <dbReference type="SAM" id="Phobius"/>
    </source>
</evidence>
<dbReference type="Gene3D" id="2.60.40.1140">
    <property type="entry name" value="Collagen-binding surface protein Cna, B-type domain"/>
    <property type="match status" value="5"/>
</dbReference>
<evidence type="ECO:0000259" key="7">
    <source>
        <dbReference type="Pfam" id="PF17210"/>
    </source>
</evidence>
<dbReference type="SUPFAM" id="SSF49478">
    <property type="entry name" value="Cna protein B-type domain"/>
    <property type="match status" value="4"/>
</dbReference>
<evidence type="ECO:0000313" key="10">
    <source>
        <dbReference type="Proteomes" id="UP001154095"/>
    </source>
</evidence>
<keyword evidence="5" id="KW-0472">Membrane</keyword>
<sequence length="1716" mass="193092">MYKKNNRILIVFLLIFSFVITSVSIYGDHTPKSGRDIKLLLLEKNSNLFTNTEVNIKNNSGEILDKYTEDSYLEINMNWSIPEELEGKLQQGDFYDLDIPNNLTDISIHKSENIQLNKDTIRIYIDTNLSGYLKFNAKLKDSDFQEEIIEFKDAITTQSIVITRKEVSDLGASSENSAVKDSVSEDDTHLQSVAQFSKPSSIAVSRFKVYTEPTKTTYLSGEEIVFYVGVSLTDESSTLSNAHLSVRIPKKNIVKSTLSASDISSQLNKKISEIDDYYIIDYELKPLGAGASLDIPFKFETHNGETPNGFAISVEASISKDDNDMLSSDALDFTINTNKPKIEKFIYNGNFKTNKDMNTVLAGYEKNKEQTMLSESLTDLEYVRFSYSLSTGDSAESAGSRLYDHVVIEDKIPDDAVFVAEDNKGWTFDEKNRIAKYVFESEQGVHLVPNLFLDKVFLKLKFPNAKVGVTRINNVTATSTPKNMDSLESPDIVSDDIKFVLKARPKTLINGSKSISYSEFYDYQKDREKVFTWNLTASNAIGGEEQFVTLGSLEIKDYGLDERLKYTELKIPKQEYFKGTLSIIALMKDGNRIILGNDLSTENDQSFKLNEETVSISILTSEDSVIENSKSLKVYIDTMLRDTELDVVPDNVVVTYLENKADFNISTKEGQTETNSVRSTIRFYKVRPSVTLNKKIENSKKDYFMDDLIKYSLSLDFNNFLGDSNYIDGTKIVDILPIGNDYINGSSNVKIASNVSSNIKSHVNDPEIIHNYKESGQTALVWDLGKLEYKGNNSMGYMRGSVIVSYSTRLTSFASQGQNKNEAYLSWVNSDIVKAAGETQKDLYDLNNNGDYEELISKSNVQFNYVPPRELLIRKEVKGSLDSRYLLPPSKGLSELDTLVSYRFRMDNYSITDIKTLSFIDLIPDLNDKTASEDVTQGSKRIPRNSNFKLMLSGHITLPEGLNVYYTTDTIPDDIRDFYKNAIWQSHLDDYQSATAFKIELENGFVFESGKGFAFDIDFKVPNNLKLNDGDKAVNSFGVSTSSNLDFFESNISTLEIVKYAVTGTVFDDFNEDGVFDKTIDDTIAKHRVRLVDQDGNEVVDKDGKPYETVTDEHGNYTLNVLHQGTYRVKILTPEGFEITKTVEESNGSHLENNSSQISKEFTLNSDNRKAIINAGFYKKDTSVEVVKVLTNHQGDIIKKEQSFEFLVHIENKNDGLDSMIPYSGNGAILQEDSENRVSVIQIKDGKVQIPANHKLIISGLPKFSKLTIVEQNSGKYDVEGGIIDTITDKTHKSFTVINTLKNEKTSVTAQKVWLGGPIIKPDVSLQLYRNGSPYLTPIILQNGNTEYTWDNLDKTDLEGNVYSYTIDELNVPEDYAKTVNGTTITNTYLQKFKDIEVTKEWIGGPKDKPTVKINLFANGIIVGETAILESGSSNYIWKDMPVTDLLGNPISYTVDEINVPHDYSKHVDEFKITNTYTPGKQSVQVQKVWVGGPKEKPTISVQLYRNNIEFGEVVEMSPGVTTYIWENLDVADENGNTYVYTIDEIDVPKSYKKSIQGTILTNTYEPEVIDLVMNKKWIGGPIDKPSIEIALFANNNKVGESIYLTSGKSTYTWTNMPLTDINGNLILYHVDEIEVPLGYVKTIKGMTITNTFMREDDINSDTNKPESSDEKQNHLLNKDEKLPSTGQQSVYGRIGLIILFSGVMALLISNKKRNK</sequence>
<feature type="domain" description="CNA-B" evidence="6">
    <location>
        <begin position="1308"/>
        <end position="1388"/>
    </location>
</feature>
<feature type="region of interest" description="Disordered" evidence="4">
    <location>
        <begin position="1657"/>
        <end position="1683"/>
    </location>
</feature>
<dbReference type="SUPFAM" id="SSF49401">
    <property type="entry name" value="Bacterial adhesins"/>
    <property type="match status" value="1"/>
</dbReference>
<feature type="domain" description="SD-repeat containing protein B" evidence="7">
    <location>
        <begin position="1064"/>
        <end position="1177"/>
    </location>
</feature>
<dbReference type="InterPro" id="IPR033764">
    <property type="entry name" value="Sdr_B"/>
</dbReference>
<dbReference type="SUPFAM" id="SSF117074">
    <property type="entry name" value="Hypothetical protein PA1324"/>
    <property type="match status" value="1"/>
</dbReference>
<name>A0AAU9VIN3_9FIRM</name>
<dbReference type="InterPro" id="IPR008454">
    <property type="entry name" value="Collagen-bd_Cna-like_B-typ_dom"/>
</dbReference>
<evidence type="ECO:0000313" key="8">
    <source>
        <dbReference type="EMBL" id="CAH2762081.1"/>
    </source>
</evidence>
<evidence type="ECO:0000256" key="4">
    <source>
        <dbReference type="SAM" id="MobiDB-lite"/>
    </source>
</evidence>
<dbReference type="EMBL" id="OW659477">
    <property type="protein sequence ID" value="CAH2762102.1"/>
    <property type="molecule type" value="Genomic_DNA"/>
</dbReference>
<evidence type="ECO:0000256" key="2">
    <source>
        <dbReference type="ARBA" id="ARBA00022525"/>
    </source>
</evidence>
<feature type="transmembrane region" description="Helical" evidence="5">
    <location>
        <begin position="1691"/>
        <end position="1710"/>
    </location>
</feature>
<dbReference type="Gene3D" id="2.60.40.10">
    <property type="entry name" value="Immunoglobulins"/>
    <property type="match status" value="1"/>
</dbReference>
<dbReference type="EMBL" id="OW659496">
    <property type="protein sequence ID" value="CAH2762081.1"/>
    <property type="molecule type" value="Genomic_DNA"/>
</dbReference>
<evidence type="ECO:0000256" key="3">
    <source>
        <dbReference type="ARBA" id="ARBA00022729"/>
    </source>
</evidence>
<dbReference type="Proteomes" id="UP001154111">
    <property type="component" value="Chromosome"/>
</dbReference>
<dbReference type="InterPro" id="IPR008966">
    <property type="entry name" value="Adhesion_dom_sf"/>
</dbReference>
<keyword evidence="5" id="KW-0812">Transmembrane</keyword>
<proteinExistence type="predicted"/>
<dbReference type="Proteomes" id="UP001154095">
    <property type="component" value="Chromosome"/>
</dbReference>
<feature type="domain" description="CNA-B" evidence="6">
    <location>
        <begin position="1484"/>
        <end position="1564"/>
    </location>
</feature>
<gene>
    <name evidence="9" type="primary">cna_4</name>
    <name evidence="8" type="synonym">cna_3</name>
    <name evidence="9" type="ORF">ERYAMS2_01036</name>
    <name evidence="8" type="ORF">ERYAMS_00743</name>
</gene>
<keyword evidence="10" id="KW-1185">Reference proteome</keyword>
<organism evidence="9 11">
    <name type="scientific">Erysipelothrix amsterdamensis</name>
    <dbReference type="NCBI Taxonomy" id="2929157"/>
    <lineage>
        <taxon>Bacteria</taxon>
        <taxon>Bacillati</taxon>
        <taxon>Bacillota</taxon>
        <taxon>Erysipelotrichia</taxon>
        <taxon>Erysipelotrichales</taxon>
        <taxon>Erysipelotrichaceae</taxon>
        <taxon>Erysipelothrix</taxon>
    </lineage>
</organism>
<dbReference type="InterPro" id="IPR013783">
    <property type="entry name" value="Ig-like_fold"/>
</dbReference>
<evidence type="ECO:0000313" key="9">
    <source>
        <dbReference type="EMBL" id="CAH2762102.1"/>
    </source>
</evidence>
<feature type="domain" description="CNA-B" evidence="6">
    <location>
        <begin position="1576"/>
        <end position="1652"/>
    </location>
</feature>
<evidence type="ECO:0000256" key="1">
    <source>
        <dbReference type="ARBA" id="ARBA00004613"/>
    </source>
</evidence>
<protein>
    <submittedName>
        <fullName evidence="9">Cna B-type domain-containing protein</fullName>
    </submittedName>
</protein>
<keyword evidence="5" id="KW-1133">Transmembrane helix</keyword>
<feature type="domain" description="CNA-B" evidence="6">
    <location>
        <begin position="1396"/>
        <end position="1476"/>
    </location>
</feature>
<keyword evidence="3" id="KW-0732">Signal</keyword>
<dbReference type="GO" id="GO:0005576">
    <property type="term" value="C:extracellular region"/>
    <property type="evidence" value="ECO:0007669"/>
    <property type="project" value="UniProtKB-SubCell"/>
</dbReference>
<comment type="subcellular location">
    <subcellularLocation>
        <location evidence="1">Secreted</location>
    </subcellularLocation>
</comment>
<dbReference type="CDD" id="cd00222">
    <property type="entry name" value="CollagenBindB"/>
    <property type="match status" value="4"/>
</dbReference>
<keyword evidence="2" id="KW-0964">Secreted</keyword>
<evidence type="ECO:0000313" key="11">
    <source>
        <dbReference type="Proteomes" id="UP001154111"/>
    </source>
</evidence>